<organism evidence="5 6">
    <name type="scientific">Sphingomonas agrestis</name>
    <dbReference type="NCBI Taxonomy" id="3080540"/>
    <lineage>
        <taxon>Bacteria</taxon>
        <taxon>Pseudomonadati</taxon>
        <taxon>Pseudomonadota</taxon>
        <taxon>Alphaproteobacteria</taxon>
        <taxon>Sphingomonadales</taxon>
        <taxon>Sphingomonadaceae</taxon>
        <taxon>Sphingomonas</taxon>
    </lineage>
</organism>
<reference evidence="5 6" key="1">
    <citation type="submission" date="2023-10" db="EMBL/GenBank/DDBJ databases">
        <title>Sphingomonas sp. HF-S4 16S ribosomal RNA gene Genome sequencing and assembly.</title>
        <authorList>
            <person name="Lee H."/>
        </authorList>
    </citation>
    <scope>NUCLEOTIDE SEQUENCE [LARGE SCALE GENOMIC DNA]</scope>
    <source>
        <strain evidence="5 6">HF-S4</strain>
    </source>
</reference>
<evidence type="ECO:0000256" key="3">
    <source>
        <dbReference type="ARBA" id="ARBA00022840"/>
    </source>
</evidence>
<protein>
    <submittedName>
        <fullName evidence="5">ATP-binding protein</fullName>
    </submittedName>
</protein>
<dbReference type="EMBL" id="JAWJEJ010000001">
    <property type="protein sequence ID" value="MDV3455378.1"/>
    <property type="molecule type" value="Genomic_DNA"/>
</dbReference>
<comment type="caution">
    <text evidence="5">The sequence shown here is derived from an EMBL/GenBank/DDBJ whole genome shotgun (WGS) entry which is preliminary data.</text>
</comment>
<dbReference type="InterPro" id="IPR003593">
    <property type="entry name" value="AAA+_ATPase"/>
</dbReference>
<dbReference type="SUPFAM" id="SSF52540">
    <property type="entry name" value="P-loop containing nucleoside triphosphate hydrolases"/>
    <property type="match status" value="1"/>
</dbReference>
<feature type="domain" description="AAA+ ATPase" evidence="4">
    <location>
        <begin position="236"/>
        <end position="368"/>
    </location>
</feature>
<sequence length="445" mass="49378">MAARQASTRDLEREFDWFARLLDARFQLYFQLEGTPPAAMPPPPDLGASDSAYAQFLHEHIRDDLLARTALVLVLVQALRPRLLDLFHTRNSTFDRRFTEFGGVRAGTDGDFTPTGETLAFLLGGDSLDTRLAVIDLLAEEGMLARADILHTAPGEEPMRSALRLGRDTLARMALVDATGPAIGTNFPAQRIETALDWSDLVLHPGTRAQIGEIAAWIEHGTTLMHEWGMQRLLRPGYRSLFYGPPGTGKTMTAALLGVSTGRPVYKIDLSLVISKYIGETEKNLARVFDQAQSRGWLLFFDEADALFGKRGESKDAHDRYANQEVAFLLQRIETFDGIAILASNYRDNIDEAFARRFESIIHFPLPRAEERRELWRKALPAMAQLADDVDLDALSREHGLTGGAIVNAIRFAALASLADGGRPIGRAHLLQAIRREYAKEGRSG</sequence>
<comment type="similarity">
    <text evidence="1">Belongs to the AAA ATPase family.</text>
</comment>
<name>A0ABU3Y2B2_9SPHN</name>
<dbReference type="InterPro" id="IPR003959">
    <property type="entry name" value="ATPase_AAA_core"/>
</dbReference>
<dbReference type="RefSeq" id="WP_317224602.1">
    <property type="nucleotide sequence ID" value="NZ_JAWJEJ010000001.1"/>
</dbReference>
<proteinExistence type="inferred from homology"/>
<dbReference type="SMART" id="SM00382">
    <property type="entry name" value="AAA"/>
    <property type="match status" value="1"/>
</dbReference>
<gene>
    <name evidence="5" type="ORF">RZN05_00160</name>
</gene>
<dbReference type="GO" id="GO:0005524">
    <property type="term" value="F:ATP binding"/>
    <property type="evidence" value="ECO:0007669"/>
    <property type="project" value="UniProtKB-KW"/>
</dbReference>
<dbReference type="Gene3D" id="3.40.50.300">
    <property type="entry name" value="P-loop containing nucleotide triphosphate hydrolases"/>
    <property type="match status" value="1"/>
</dbReference>
<accession>A0ABU3Y2B2</accession>
<dbReference type="InterPro" id="IPR050221">
    <property type="entry name" value="26S_Proteasome_ATPase"/>
</dbReference>
<dbReference type="CDD" id="cd19481">
    <property type="entry name" value="RecA-like_protease"/>
    <property type="match status" value="1"/>
</dbReference>
<dbReference type="PANTHER" id="PTHR23073">
    <property type="entry name" value="26S PROTEASOME REGULATORY SUBUNIT"/>
    <property type="match status" value="1"/>
</dbReference>
<dbReference type="Proteomes" id="UP001273531">
    <property type="component" value="Unassembled WGS sequence"/>
</dbReference>
<evidence type="ECO:0000313" key="5">
    <source>
        <dbReference type="EMBL" id="MDV3455378.1"/>
    </source>
</evidence>
<dbReference type="Gene3D" id="1.10.8.60">
    <property type="match status" value="1"/>
</dbReference>
<evidence type="ECO:0000256" key="1">
    <source>
        <dbReference type="ARBA" id="ARBA00006914"/>
    </source>
</evidence>
<dbReference type="Pfam" id="PF00004">
    <property type="entry name" value="AAA"/>
    <property type="match status" value="1"/>
</dbReference>
<evidence type="ECO:0000313" key="6">
    <source>
        <dbReference type="Proteomes" id="UP001273531"/>
    </source>
</evidence>
<dbReference type="InterPro" id="IPR027417">
    <property type="entry name" value="P-loop_NTPase"/>
</dbReference>
<evidence type="ECO:0000256" key="2">
    <source>
        <dbReference type="ARBA" id="ARBA00022741"/>
    </source>
</evidence>
<keyword evidence="6" id="KW-1185">Reference proteome</keyword>
<keyword evidence="2" id="KW-0547">Nucleotide-binding</keyword>
<evidence type="ECO:0000259" key="4">
    <source>
        <dbReference type="SMART" id="SM00382"/>
    </source>
</evidence>
<keyword evidence="3 5" id="KW-0067">ATP-binding</keyword>